<protein>
    <recommendedName>
        <fullName evidence="3">SHSP domain-containing protein</fullName>
    </recommendedName>
</protein>
<evidence type="ECO:0000256" key="2">
    <source>
        <dbReference type="RuleBase" id="RU003616"/>
    </source>
</evidence>
<evidence type="ECO:0000313" key="5">
    <source>
        <dbReference type="Proteomes" id="UP000001037"/>
    </source>
</evidence>
<name>G0EHF2_PYRF1</name>
<dbReference type="EMBL" id="CP002838">
    <property type="protein sequence ID" value="AEM38527.1"/>
    <property type="molecule type" value="Genomic_DNA"/>
</dbReference>
<feature type="domain" description="SHSP" evidence="3">
    <location>
        <begin position="33"/>
        <end position="135"/>
    </location>
</feature>
<dbReference type="KEGG" id="pfm:Pyrfu_0658"/>
<reference evidence="4 5" key="1">
    <citation type="journal article" date="2011" name="Stand. Genomic Sci.">
        <title>Complete genome sequence of the hyperthermophilic chemolithoautotroph Pyrolobus fumarii type strain (1A).</title>
        <authorList>
            <person name="Anderson I."/>
            <person name="Goker M."/>
            <person name="Nolan M."/>
            <person name="Lucas S."/>
            <person name="Hammon N."/>
            <person name="Deshpande S."/>
            <person name="Cheng J.F."/>
            <person name="Tapia R."/>
            <person name="Han C."/>
            <person name="Goodwin L."/>
            <person name="Pitluck S."/>
            <person name="Huntemann M."/>
            <person name="Liolios K."/>
            <person name="Ivanova N."/>
            <person name="Pagani I."/>
            <person name="Mavromatis K."/>
            <person name="Ovchinikova G."/>
            <person name="Pati A."/>
            <person name="Chen A."/>
            <person name="Palaniappan K."/>
            <person name="Land M."/>
            <person name="Hauser L."/>
            <person name="Brambilla E.M."/>
            <person name="Huber H."/>
            <person name="Yasawong M."/>
            <person name="Rohde M."/>
            <person name="Spring S."/>
            <person name="Abt B."/>
            <person name="Sikorski J."/>
            <person name="Wirth R."/>
            <person name="Detter J.C."/>
            <person name="Woyke T."/>
            <person name="Bristow J."/>
            <person name="Eisen J.A."/>
            <person name="Markowitz V."/>
            <person name="Hugenholtz P."/>
            <person name="Kyrpides N.C."/>
            <person name="Klenk H.P."/>
            <person name="Lapidus A."/>
        </authorList>
    </citation>
    <scope>NUCLEOTIDE SEQUENCE [LARGE SCALE GENOMIC DNA]</scope>
    <source>
        <strain evidence="5">DSM 11204 / 1A</strain>
    </source>
</reference>
<evidence type="ECO:0000313" key="4">
    <source>
        <dbReference type="EMBL" id="AEM38527.1"/>
    </source>
</evidence>
<dbReference type="OrthoDB" id="15039at2157"/>
<gene>
    <name evidence="4" type="ordered locus">Pyrfu_0658</name>
</gene>
<dbReference type="CDD" id="cd06464">
    <property type="entry name" value="ACD_sHsps-like"/>
    <property type="match status" value="1"/>
</dbReference>
<dbReference type="AlphaFoldDB" id="G0EHF2"/>
<comment type="similarity">
    <text evidence="1 2">Belongs to the small heat shock protein (HSP20) family.</text>
</comment>
<dbReference type="InterPro" id="IPR008978">
    <property type="entry name" value="HSP20-like_chaperone"/>
</dbReference>
<dbReference type="STRING" id="694429.Pyrfu_0658"/>
<dbReference type="HOGENOM" id="CLU_151087_0_0_2"/>
<accession>G0EHF2</accession>
<sequence length="135" mass="16018">MSLEELFKELERIRRILQAYGLMPVEEYEPPFDPREGILHPLYSLEPEEEYYRVLVDLPGADMDTLRVYTEGNDLVIEASLERAVEIETPWSLERRVVLRRYRRRIPLPPDADPSGLKLRVYPSRKIIEVLIPRR</sequence>
<evidence type="ECO:0000259" key="3">
    <source>
        <dbReference type="PROSITE" id="PS01031"/>
    </source>
</evidence>
<dbReference type="InParanoid" id="G0EHF2"/>
<dbReference type="Pfam" id="PF00011">
    <property type="entry name" value="HSP20"/>
    <property type="match status" value="1"/>
</dbReference>
<dbReference type="GeneID" id="11139122"/>
<dbReference type="Gene3D" id="2.60.40.790">
    <property type="match status" value="1"/>
</dbReference>
<dbReference type="PROSITE" id="PS01031">
    <property type="entry name" value="SHSP"/>
    <property type="match status" value="1"/>
</dbReference>
<proteinExistence type="inferred from homology"/>
<dbReference type="RefSeq" id="WP_014026204.1">
    <property type="nucleotide sequence ID" value="NC_015931.1"/>
</dbReference>
<dbReference type="eggNOG" id="arCOG01835">
    <property type="taxonomic scope" value="Archaea"/>
</dbReference>
<dbReference type="Proteomes" id="UP000001037">
    <property type="component" value="Chromosome"/>
</dbReference>
<evidence type="ECO:0000256" key="1">
    <source>
        <dbReference type="PROSITE-ProRule" id="PRU00285"/>
    </source>
</evidence>
<dbReference type="InterPro" id="IPR002068">
    <property type="entry name" value="A-crystallin/Hsp20_dom"/>
</dbReference>
<organism evidence="4 5">
    <name type="scientific">Pyrolobus fumarii (strain DSM 11204 / 1A)</name>
    <dbReference type="NCBI Taxonomy" id="694429"/>
    <lineage>
        <taxon>Archaea</taxon>
        <taxon>Thermoproteota</taxon>
        <taxon>Thermoprotei</taxon>
        <taxon>Desulfurococcales</taxon>
        <taxon>Pyrodictiaceae</taxon>
        <taxon>Pyrolobus</taxon>
    </lineage>
</organism>
<dbReference type="SUPFAM" id="SSF49764">
    <property type="entry name" value="HSP20-like chaperones"/>
    <property type="match status" value="1"/>
</dbReference>
<keyword evidence="5" id="KW-1185">Reference proteome</keyword>